<dbReference type="InterPro" id="IPR011767">
    <property type="entry name" value="GLR_AS"/>
</dbReference>
<dbReference type="EMBL" id="AF121271">
    <property type="protein sequence ID" value="AAD43253.1"/>
    <property type="molecule type" value="Genomic_DNA"/>
</dbReference>
<evidence type="ECO:0000259" key="8">
    <source>
        <dbReference type="Pfam" id="PF00462"/>
    </source>
</evidence>
<dbReference type="InterPro" id="IPR036249">
    <property type="entry name" value="Thioredoxin-like_sf"/>
</dbReference>
<dbReference type="HAMAP" id="MF_01401">
    <property type="entry name" value="MsrA"/>
    <property type="match status" value="1"/>
</dbReference>
<dbReference type="Gene3D" id="3.30.1060.10">
    <property type="entry name" value="Peptide methionine sulphoxide reductase MsrA"/>
    <property type="match status" value="1"/>
</dbReference>
<evidence type="ECO:0000256" key="7">
    <source>
        <dbReference type="ARBA" id="ARBA00030643"/>
    </source>
</evidence>
<dbReference type="InterPro" id="IPR002569">
    <property type="entry name" value="Met_Sox_Rdtase_MsrA_dom"/>
</dbReference>
<name>Q9XHG1_GRAGA</name>
<dbReference type="PROSITE" id="PS00195">
    <property type="entry name" value="GLUTAREDOXIN_1"/>
    <property type="match status" value="2"/>
</dbReference>
<evidence type="ECO:0000256" key="4">
    <source>
        <dbReference type="ARBA" id="ARBA00023157"/>
    </source>
</evidence>
<dbReference type="InterPro" id="IPR036509">
    <property type="entry name" value="Met_Sox_Rdtase_MsrA_sf"/>
</dbReference>
<dbReference type="InterPro" id="IPR014025">
    <property type="entry name" value="Glutaredoxin_subgr"/>
</dbReference>
<dbReference type="InterPro" id="IPR002109">
    <property type="entry name" value="Glutaredoxin"/>
</dbReference>
<dbReference type="PANTHER" id="PTHR45694">
    <property type="entry name" value="GLUTAREDOXIN 2"/>
    <property type="match status" value="1"/>
</dbReference>
<dbReference type="Pfam" id="PF00462">
    <property type="entry name" value="Glutaredoxin"/>
    <property type="match status" value="2"/>
</dbReference>
<evidence type="ECO:0000256" key="6">
    <source>
        <dbReference type="ARBA" id="ARBA00030273"/>
    </source>
</evidence>
<dbReference type="FunFam" id="3.40.30.10:FF:000335">
    <property type="entry name" value="Glutaredoxin"/>
    <property type="match status" value="1"/>
</dbReference>
<dbReference type="GO" id="GO:0004362">
    <property type="term" value="F:glutathione-disulfide reductase (NADPH) activity"/>
    <property type="evidence" value="ECO:0000314"/>
    <property type="project" value="CACAO"/>
</dbReference>
<feature type="domain" description="Peptide methionine sulphoxide reductase MsrA" evidence="9">
    <location>
        <begin position="288"/>
        <end position="434"/>
    </location>
</feature>
<evidence type="ECO:0000256" key="3">
    <source>
        <dbReference type="ARBA" id="ARBA00023002"/>
    </source>
</evidence>
<keyword evidence="3" id="KW-0560">Oxidoreductase</keyword>
<proteinExistence type="inferred from homology"/>
<accession>Q9XHG1</accession>
<dbReference type="PROSITE" id="PS51354">
    <property type="entry name" value="GLUTAREDOXIN_2"/>
    <property type="match status" value="2"/>
</dbReference>
<dbReference type="AlphaFoldDB" id="Q9XHG1"/>
<dbReference type="CDD" id="cd03419">
    <property type="entry name" value="GRX_GRXh_1_2_like"/>
    <property type="match status" value="2"/>
</dbReference>
<dbReference type="SUPFAM" id="SSF52833">
    <property type="entry name" value="Thioredoxin-like"/>
    <property type="match status" value="2"/>
</dbReference>
<dbReference type="SUPFAM" id="SSF55068">
    <property type="entry name" value="Peptide methionine sulfoxide reductase"/>
    <property type="match status" value="1"/>
</dbReference>
<dbReference type="Gene3D" id="3.40.30.10">
    <property type="entry name" value="Glutaredoxin"/>
    <property type="match status" value="2"/>
</dbReference>
<dbReference type="GO" id="GO:0008113">
    <property type="term" value="F:peptide-methionine (S)-S-oxide reductase activity"/>
    <property type="evidence" value="ECO:0007669"/>
    <property type="project" value="UniProtKB-EC"/>
</dbReference>
<dbReference type="PRINTS" id="PR00160">
    <property type="entry name" value="GLUTAREDOXIN"/>
</dbReference>
<feature type="domain" description="Glutaredoxin" evidence="8">
    <location>
        <begin position="155"/>
        <end position="224"/>
    </location>
</feature>
<sequence>MGNVTRKAAVQNGKSKAATLVDEAIQTNPVVIFSKTYCPYCQSAKSNIRSALKKIANAPKPEIFELDRMGSLGYQIQNYLAQVTGRHTVPNVFIGGSSVGGGDDIAAYARRGVLVQMLTQAPQRLVHQFPERFEPEKKPDTAAEAVERAIKDNAVMVFSKSYCPFCTSAKDLLQERIAAVEGLNPINVFELDEMGTDGAAMQQYLFQKTGQRTVPNIFIAGKHVGGSDDVHGLDARNELIPMLTSAAASVSSPAATEVLSAEEEQTETDTALPADVVSEEKPKTETKEIVFGAGCFWGVELAFQRVAGVLKTEVGYSNGKMSRVTYDAICTGATGSAEVVRVWYDPSVLFLKQLLEVWESRHDPTSLNKQGNDQGTQYRSAIYYSDEEQAEEVRRWISEASTRHTKEIVTEVAAIKNYCAAEEYHQRYLEKKGQSAEKGSSASIRCYG</sequence>
<organism evidence="10">
    <name type="scientific">Gracilaria gracilis</name>
    <name type="common">Red alga</name>
    <dbReference type="NCBI Taxonomy" id="2777"/>
    <lineage>
        <taxon>Eukaryota</taxon>
        <taxon>Rhodophyta</taxon>
        <taxon>Florideophyceae</taxon>
        <taxon>Rhodymeniophycidae</taxon>
        <taxon>Gracilariales</taxon>
        <taxon>Gracilariaceae</taxon>
        <taxon>Gracilaria</taxon>
    </lineage>
</organism>
<gene>
    <name evidence="10" type="primary">PMSR</name>
</gene>
<evidence type="ECO:0000313" key="10">
    <source>
        <dbReference type="EMBL" id="AAD43253.1"/>
    </source>
</evidence>
<comment type="similarity">
    <text evidence="1">Belongs to the MsrA Met sulfoxide reductase family.</text>
</comment>
<keyword evidence="4" id="KW-1015">Disulfide bond</keyword>
<dbReference type="EC" id="1.8.4.11" evidence="2"/>
<dbReference type="FunFam" id="3.30.1060.10:FF:000002">
    <property type="entry name" value="Peptide methionine sulfoxide reductase"/>
    <property type="match status" value="1"/>
</dbReference>
<dbReference type="NCBIfam" id="TIGR00401">
    <property type="entry name" value="msrA"/>
    <property type="match status" value="1"/>
</dbReference>
<dbReference type="PANTHER" id="PTHR45694:SF18">
    <property type="entry name" value="GLUTAREDOXIN-1-RELATED"/>
    <property type="match status" value="1"/>
</dbReference>
<evidence type="ECO:0000256" key="2">
    <source>
        <dbReference type="ARBA" id="ARBA00012502"/>
    </source>
</evidence>
<evidence type="ECO:0000259" key="9">
    <source>
        <dbReference type="Pfam" id="PF01625"/>
    </source>
</evidence>
<evidence type="ECO:0000256" key="1">
    <source>
        <dbReference type="ARBA" id="ARBA00005591"/>
    </source>
</evidence>
<evidence type="ECO:0000256" key="5">
    <source>
        <dbReference type="ARBA" id="ARBA00023284"/>
    </source>
</evidence>
<keyword evidence="5" id="KW-0676">Redox-active center</keyword>
<dbReference type="GO" id="GO:0034599">
    <property type="term" value="P:cellular response to oxidative stress"/>
    <property type="evidence" value="ECO:0007669"/>
    <property type="project" value="TreeGrafter"/>
</dbReference>
<reference evidence="10" key="1">
    <citation type="submission" date="1999-01" db="EMBL/GenBank/DDBJ databases">
        <title>Cloning of a peptide methionine sulfoxide reductase gene from the red alga Gracilaria gracilis.</title>
        <authorList>
            <person name="Lluisma A.O."/>
            <person name="Ragan M.A."/>
        </authorList>
    </citation>
    <scope>NUCLEOTIDE SEQUENCE</scope>
</reference>
<feature type="domain" description="Glutaredoxin" evidence="8">
    <location>
        <begin position="30"/>
        <end position="98"/>
    </location>
</feature>
<dbReference type="GO" id="GO:0005737">
    <property type="term" value="C:cytoplasm"/>
    <property type="evidence" value="ECO:0007669"/>
    <property type="project" value="TreeGrafter"/>
</dbReference>
<protein>
    <recommendedName>
        <fullName evidence="2">peptide-methionine (S)-S-oxide reductase</fullName>
        <ecNumber evidence="2">1.8.4.11</ecNumber>
    </recommendedName>
    <alternativeName>
        <fullName evidence="7">Peptide-methionine (S)-S-oxide reductase</fullName>
    </alternativeName>
    <alternativeName>
        <fullName evidence="6">Protein-methionine-S-oxide reductase</fullName>
    </alternativeName>
</protein>
<dbReference type="Pfam" id="PF01625">
    <property type="entry name" value="PMSR"/>
    <property type="match status" value="1"/>
</dbReference>